<protein>
    <recommendedName>
        <fullName evidence="1">Sulfotransferase</fullName>
        <ecNumber evidence="1">2.8.2.-</ecNumber>
    </recommendedName>
</protein>
<evidence type="ECO:0000313" key="3">
    <source>
        <dbReference type="EMBL" id="KAJ1165345.1"/>
    </source>
</evidence>
<keyword evidence="1" id="KW-0808">Transferase</keyword>
<dbReference type="Pfam" id="PF00685">
    <property type="entry name" value="Sulfotransfer_1"/>
    <property type="match status" value="1"/>
</dbReference>
<dbReference type="EMBL" id="JANPWB010000008">
    <property type="protein sequence ID" value="KAJ1165345.1"/>
    <property type="molecule type" value="Genomic_DNA"/>
</dbReference>
<name>A0AAV7SMU4_PLEWA</name>
<dbReference type="Proteomes" id="UP001066276">
    <property type="component" value="Chromosome 4_2"/>
</dbReference>
<dbReference type="GO" id="GO:0006790">
    <property type="term" value="P:sulfur compound metabolic process"/>
    <property type="evidence" value="ECO:0007669"/>
    <property type="project" value="TreeGrafter"/>
</dbReference>
<reference evidence="3" key="1">
    <citation type="journal article" date="2022" name="bioRxiv">
        <title>Sequencing and chromosome-scale assembly of the giantPleurodeles waltlgenome.</title>
        <authorList>
            <person name="Brown T."/>
            <person name="Elewa A."/>
            <person name="Iarovenko S."/>
            <person name="Subramanian E."/>
            <person name="Araus A.J."/>
            <person name="Petzold A."/>
            <person name="Susuki M."/>
            <person name="Suzuki K.-i.T."/>
            <person name="Hayashi T."/>
            <person name="Toyoda A."/>
            <person name="Oliveira C."/>
            <person name="Osipova E."/>
            <person name="Leigh N.D."/>
            <person name="Simon A."/>
            <person name="Yun M.H."/>
        </authorList>
    </citation>
    <scope>NUCLEOTIDE SEQUENCE</scope>
    <source>
        <strain evidence="3">20211129_DDA</strain>
        <tissue evidence="3">Liver</tissue>
    </source>
</reference>
<dbReference type="InterPro" id="IPR027417">
    <property type="entry name" value="P-loop_NTPase"/>
</dbReference>
<dbReference type="EC" id="2.8.2.-" evidence="1"/>
<dbReference type="PANTHER" id="PTHR10704">
    <property type="entry name" value="CARBOHYDRATE SULFOTRANSFERASE"/>
    <property type="match status" value="1"/>
</dbReference>
<feature type="domain" description="Sulfotransferase" evidence="2">
    <location>
        <begin position="37"/>
        <end position="331"/>
    </location>
</feature>
<gene>
    <name evidence="3" type="ORF">NDU88_005773</name>
</gene>
<sequence length="411" mass="47306">MGAEAHCPQKELKDNSGVFLCEDSGNLHDTLQQQSRKHIIIFATTRSGSSFLGQLFNQHPQIFYLFEPLYHVQQAFTNSSARVKGHLDRRALLGAYRDLLHNLYDCDFNFLENYIKPVPRDHETFSFFRRGASNALCSKPVCENLPVVEEHLCAKRCRAVNLTLASKACHARRHIAIKTVRIPEINDIRTLAEDPRLNLKIIHLVRDPRGIITSRIGTFTDQFRSWKIWNTTGRKPHSVDLSHVTTTCEDLSKSAETGFNRPSWLKGKYMLVRYEDLARLNTVYVYRAILHRSELTLDPLVSDFRNWKEQENTVLSEFQCTSLRGNLTENNTENEALRLSLLHMQALPTEAKSVFPVEIVGYVRPRNYPEGCPGADRVYQRSEGEDESIIKENRARVVDPDFKTERYLGRS</sequence>
<comment type="similarity">
    <text evidence="1">Belongs to the sulfotransferase 1 family.</text>
</comment>
<dbReference type="SUPFAM" id="SSF52540">
    <property type="entry name" value="P-loop containing nucleoside triphosphate hydrolases"/>
    <property type="match status" value="1"/>
</dbReference>
<dbReference type="Gene3D" id="3.40.50.300">
    <property type="entry name" value="P-loop containing nucleotide triphosphate hydrolases"/>
    <property type="match status" value="1"/>
</dbReference>
<dbReference type="GO" id="GO:0001517">
    <property type="term" value="F:N-acetylglucosamine 6-O-sulfotransferase activity"/>
    <property type="evidence" value="ECO:0007669"/>
    <property type="project" value="TreeGrafter"/>
</dbReference>
<dbReference type="GO" id="GO:0006044">
    <property type="term" value="P:N-acetylglucosamine metabolic process"/>
    <property type="evidence" value="ECO:0007669"/>
    <property type="project" value="TreeGrafter"/>
</dbReference>
<dbReference type="AlphaFoldDB" id="A0AAV7SMU4"/>
<accession>A0AAV7SMU4</accession>
<keyword evidence="4" id="KW-1185">Reference proteome</keyword>
<proteinExistence type="inferred from homology"/>
<evidence type="ECO:0000259" key="2">
    <source>
        <dbReference type="Pfam" id="PF00685"/>
    </source>
</evidence>
<evidence type="ECO:0000313" key="4">
    <source>
        <dbReference type="Proteomes" id="UP001066276"/>
    </source>
</evidence>
<comment type="caution">
    <text evidence="3">The sequence shown here is derived from an EMBL/GenBank/DDBJ whole genome shotgun (WGS) entry which is preliminary data.</text>
</comment>
<organism evidence="3 4">
    <name type="scientific">Pleurodeles waltl</name>
    <name type="common">Iberian ribbed newt</name>
    <dbReference type="NCBI Taxonomy" id="8319"/>
    <lineage>
        <taxon>Eukaryota</taxon>
        <taxon>Metazoa</taxon>
        <taxon>Chordata</taxon>
        <taxon>Craniata</taxon>
        <taxon>Vertebrata</taxon>
        <taxon>Euteleostomi</taxon>
        <taxon>Amphibia</taxon>
        <taxon>Batrachia</taxon>
        <taxon>Caudata</taxon>
        <taxon>Salamandroidea</taxon>
        <taxon>Salamandridae</taxon>
        <taxon>Pleurodelinae</taxon>
        <taxon>Pleurodeles</taxon>
    </lineage>
</organism>
<dbReference type="PANTHER" id="PTHR10704:SF66">
    <property type="entry name" value="SULFOTRANSFERASE"/>
    <property type="match status" value="1"/>
</dbReference>
<evidence type="ECO:0000256" key="1">
    <source>
        <dbReference type="RuleBase" id="RU361155"/>
    </source>
</evidence>
<dbReference type="InterPro" id="IPR051135">
    <property type="entry name" value="Gal/GlcNAc/GalNAc_ST"/>
</dbReference>
<dbReference type="InterPro" id="IPR000863">
    <property type="entry name" value="Sulfotransferase_dom"/>
</dbReference>